<evidence type="ECO:0000313" key="1">
    <source>
        <dbReference type="EMBL" id="KAJ3659639.1"/>
    </source>
</evidence>
<protein>
    <submittedName>
        <fullName evidence="1">Uncharacterized protein</fullName>
    </submittedName>
</protein>
<keyword evidence="2" id="KW-1185">Reference proteome</keyword>
<accession>A0AA38IUW0</accession>
<name>A0AA38IUW0_9CUCU</name>
<reference evidence="1" key="1">
    <citation type="journal article" date="2023" name="G3 (Bethesda)">
        <title>Whole genome assemblies of Zophobas morio and Tenebrio molitor.</title>
        <authorList>
            <person name="Kaur S."/>
            <person name="Stinson S.A."/>
            <person name="diCenzo G.C."/>
        </authorList>
    </citation>
    <scope>NUCLEOTIDE SEQUENCE</scope>
    <source>
        <strain evidence="1">QUZm001</strain>
    </source>
</reference>
<dbReference type="Proteomes" id="UP001168821">
    <property type="component" value="Unassembled WGS sequence"/>
</dbReference>
<sequence>MIAKYSFFNPKPRSTLFHFLSSKRKTSNFCHFPSSRHPLKYRHVCLVLKRALSSRNAAICIEQNVRTLIITWKLKDGPYPVLETNKLSAIKTLPKKLPRGVKHSWKSSCILCGNP</sequence>
<gene>
    <name evidence="1" type="ORF">Zmor_011317</name>
</gene>
<proteinExistence type="predicted"/>
<comment type="caution">
    <text evidence="1">The sequence shown here is derived from an EMBL/GenBank/DDBJ whole genome shotgun (WGS) entry which is preliminary data.</text>
</comment>
<dbReference type="AlphaFoldDB" id="A0AA38IUW0"/>
<dbReference type="EMBL" id="JALNTZ010000003">
    <property type="protein sequence ID" value="KAJ3659639.1"/>
    <property type="molecule type" value="Genomic_DNA"/>
</dbReference>
<organism evidence="1 2">
    <name type="scientific">Zophobas morio</name>
    <dbReference type="NCBI Taxonomy" id="2755281"/>
    <lineage>
        <taxon>Eukaryota</taxon>
        <taxon>Metazoa</taxon>
        <taxon>Ecdysozoa</taxon>
        <taxon>Arthropoda</taxon>
        <taxon>Hexapoda</taxon>
        <taxon>Insecta</taxon>
        <taxon>Pterygota</taxon>
        <taxon>Neoptera</taxon>
        <taxon>Endopterygota</taxon>
        <taxon>Coleoptera</taxon>
        <taxon>Polyphaga</taxon>
        <taxon>Cucujiformia</taxon>
        <taxon>Tenebrionidae</taxon>
        <taxon>Zophobas</taxon>
    </lineage>
</organism>
<evidence type="ECO:0000313" key="2">
    <source>
        <dbReference type="Proteomes" id="UP001168821"/>
    </source>
</evidence>